<dbReference type="GO" id="GO:0005886">
    <property type="term" value="C:plasma membrane"/>
    <property type="evidence" value="ECO:0007669"/>
    <property type="project" value="TreeGrafter"/>
</dbReference>
<keyword evidence="3 7" id="KW-0813">Transport</keyword>
<proteinExistence type="inferred from homology"/>
<accession>A0A2N9JKM1</accession>
<feature type="transmembrane region" description="Helical" evidence="8">
    <location>
        <begin position="141"/>
        <end position="162"/>
    </location>
</feature>
<organism evidence="9 10">
    <name type="scientific">Micropruina glycogenica</name>
    <dbReference type="NCBI Taxonomy" id="75385"/>
    <lineage>
        <taxon>Bacteria</taxon>
        <taxon>Bacillati</taxon>
        <taxon>Actinomycetota</taxon>
        <taxon>Actinomycetes</taxon>
        <taxon>Propionibacteriales</taxon>
        <taxon>Nocardioidaceae</taxon>
        <taxon>Micropruina</taxon>
    </lineage>
</organism>
<dbReference type="AlphaFoldDB" id="A0A2N9JKM1"/>
<dbReference type="RefSeq" id="WP_105186704.1">
    <property type="nucleotide sequence ID" value="NZ_BAAAGO010000006.1"/>
</dbReference>
<keyword evidence="6 8" id="KW-0472">Membrane</keyword>
<evidence type="ECO:0000313" key="9">
    <source>
        <dbReference type="EMBL" id="SPD88131.1"/>
    </source>
</evidence>
<name>A0A2N9JKM1_9ACTN</name>
<sequence length="253" mass="25935">MNLATIFLSETVGTAMLLLLGAGVVANNILPKNKGEGTGFLMVNFGWGLAVFSGVLVSYKSGGHLNPAVTLGVVASGAKEFVPGIPVDFMSISTYIGAQLIGAFIGAVLAWLAYKKQFDGDAPEGFKLGVFSTGPEIRDTVWNLMTEILATFVLVFVVLAAGHWGDSATNTPAGLGWLGALGVALLVVGIGASLGGPTGYAINPARDLGPRIAHAVLPIPNKGSSDWAYSWIPVVGPIIGGVVAGLLSHVLLP</sequence>
<dbReference type="PANTHER" id="PTHR43829:SF9">
    <property type="entry name" value="AQUAPORIN-9"/>
    <property type="match status" value="1"/>
</dbReference>
<feature type="transmembrane region" description="Helical" evidence="8">
    <location>
        <begin position="94"/>
        <end position="114"/>
    </location>
</feature>
<dbReference type="Proteomes" id="UP000238164">
    <property type="component" value="Chromosome 1"/>
</dbReference>
<dbReference type="PANTHER" id="PTHR43829">
    <property type="entry name" value="AQUAPORIN OR AQUAGLYCEROPORIN RELATED"/>
    <property type="match status" value="1"/>
</dbReference>
<dbReference type="GO" id="GO:0015254">
    <property type="term" value="F:glycerol channel activity"/>
    <property type="evidence" value="ECO:0007669"/>
    <property type="project" value="TreeGrafter"/>
</dbReference>
<dbReference type="InterPro" id="IPR023271">
    <property type="entry name" value="Aquaporin-like"/>
</dbReference>
<feature type="transmembrane region" description="Helical" evidence="8">
    <location>
        <begin position="174"/>
        <end position="194"/>
    </location>
</feature>
<evidence type="ECO:0000256" key="1">
    <source>
        <dbReference type="ARBA" id="ARBA00004141"/>
    </source>
</evidence>
<feature type="transmembrane region" description="Helical" evidence="8">
    <location>
        <begin position="38"/>
        <end position="59"/>
    </location>
</feature>
<gene>
    <name evidence="9" type="primary">glpF</name>
    <name evidence="9" type="ORF">MPLG2_3101</name>
</gene>
<keyword evidence="10" id="KW-1185">Reference proteome</keyword>
<evidence type="ECO:0000256" key="3">
    <source>
        <dbReference type="ARBA" id="ARBA00022448"/>
    </source>
</evidence>
<evidence type="ECO:0000256" key="2">
    <source>
        <dbReference type="ARBA" id="ARBA00006175"/>
    </source>
</evidence>
<dbReference type="InterPro" id="IPR000425">
    <property type="entry name" value="MIP"/>
</dbReference>
<evidence type="ECO:0000256" key="7">
    <source>
        <dbReference type="RuleBase" id="RU000477"/>
    </source>
</evidence>
<evidence type="ECO:0000256" key="5">
    <source>
        <dbReference type="ARBA" id="ARBA00022989"/>
    </source>
</evidence>
<dbReference type="EMBL" id="LT985188">
    <property type="protein sequence ID" value="SPD88131.1"/>
    <property type="molecule type" value="Genomic_DNA"/>
</dbReference>
<evidence type="ECO:0000256" key="6">
    <source>
        <dbReference type="ARBA" id="ARBA00023136"/>
    </source>
</evidence>
<reference evidence="9 10" key="1">
    <citation type="submission" date="2018-02" db="EMBL/GenBank/DDBJ databases">
        <authorList>
            <person name="Cohen D.B."/>
            <person name="Kent A.D."/>
        </authorList>
    </citation>
    <scope>NUCLEOTIDE SEQUENCE [LARGE SCALE GENOMIC DNA]</scope>
    <source>
        <strain evidence="9">1</strain>
    </source>
</reference>
<comment type="subcellular location">
    <subcellularLocation>
        <location evidence="1">Membrane</location>
        <topology evidence="1">Multi-pass membrane protein</topology>
    </subcellularLocation>
</comment>
<keyword evidence="4 7" id="KW-0812">Transmembrane</keyword>
<feature type="transmembrane region" description="Helical" evidence="8">
    <location>
        <begin position="228"/>
        <end position="252"/>
    </location>
</feature>
<keyword evidence="5 8" id="KW-1133">Transmembrane helix</keyword>
<evidence type="ECO:0000256" key="4">
    <source>
        <dbReference type="ARBA" id="ARBA00022692"/>
    </source>
</evidence>
<evidence type="ECO:0000313" key="10">
    <source>
        <dbReference type="Proteomes" id="UP000238164"/>
    </source>
</evidence>
<dbReference type="Gene3D" id="1.20.1080.10">
    <property type="entry name" value="Glycerol uptake facilitator protein"/>
    <property type="match status" value="1"/>
</dbReference>
<dbReference type="PROSITE" id="PS00221">
    <property type="entry name" value="MIP"/>
    <property type="match status" value="1"/>
</dbReference>
<evidence type="ECO:0000256" key="8">
    <source>
        <dbReference type="SAM" id="Phobius"/>
    </source>
</evidence>
<dbReference type="SUPFAM" id="SSF81338">
    <property type="entry name" value="Aquaporin-like"/>
    <property type="match status" value="1"/>
</dbReference>
<dbReference type="OrthoDB" id="9807293at2"/>
<dbReference type="InterPro" id="IPR050363">
    <property type="entry name" value="MIP/Aquaporin"/>
</dbReference>
<comment type="similarity">
    <text evidence="2 7">Belongs to the MIP/aquaporin (TC 1.A.8) family.</text>
</comment>
<protein>
    <submittedName>
        <fullName evidence="9">Glycerol permease</fullName>
    </submittedName>
</protein>
<dbReference type="PRINTS" id="PR00783">
    <property type="entry name" value="MINTRINSICP"/>
</dbReference>
<dbReference type="Pfam" id="PF00230">
    <property type="entry name" value="MIP"/>
    <property type="match status" value="1"/>
</dbReference>
<dbReference type="KEGG" id="mgg:MPLG2_3101"/>
<dbReference type="InterPro" id="IPR022357">
    <property type="entry name" value="MIP_CS"/>
</dbReference>
<feature type="transmembrane region" description="Helical" evidence="8">
    <location>
        <begin position="6"/>
        <end position="26"/>
    </location>
</feature>